<dbReference type="WBParaSite" id="RSKR_0001084200.1">
    <property type="protein sequence ID" value="RSKR_0001084200.1"/>
    <property type="gene ID" value="RSKR_0001084200"/>
</dbReference>
<accession>A0AC35UFX0</accession>
<proteinExistence type="predicted"/>
<protein>
    <submittedName>
        <fullName evidence="2">DUF4817 domain-containing protein</fullName>
    </submittedName>
</protein>
<dbReference type="Proteomes" id="UP000095286">
    <property type="component" value="Unplaced"/>
</dbReference>
<organism evidence="1 2">
    <name type="scientific">Rhabditophanes sp. KR3021</name>
    <dbReference type="NCBI Taxonomy" id="114890"/>
    <lineage>
        <taxon>Eukaryota</taxon>
        <taxon>Metazoa</taxon>
        <taxon>Ecdysozoa</taxon>
        <taxon>Nematoda</taxon>
        <taxon>Chromadorea</taxon>
        <taxon>Rhabditida</taxon>
        <taxon>Tylenchina</taxon>
        <taxon>Panagrolaimomorpha</taxon>
        <taxon>Strongyloidoidea</taxon>
        <taxon>Alloionematidae</taxon>
        <taxon>Rhabditophanes</taxon>
    </lineage>
</organism>
<name>A0AC35UFX0_9BILA</name>
<evidence type="ECO:0000313" key="1">
    <source>
        <dbReference type="Proteomes" id="UP000095286"/>
    </source>
</evidence>
<sequence length="67" mass="7882">METYTDIQKAAVIKWFYESKKIGVVKKRFEESYYRKAPEDKTIRNWVKNFETTGSSTLKKNGKGKTV</sequence>
<evidence type="ECO:0000313" key="2">
    <source>
        <dbReference type="WBParaSite" id="RSKR_0001084200.1"/>
    </source>
</evidence>
<reference evidence="2" key="1">
    <citation type="submission" date="2016-11" db="UniProtKB">
        <authorList>
            <consortium name="WormBaseParasite"/>
        </authorList>
    </citation>
    <scope>IDENTIFICATION</scope>
    <source>
        <strain evidence="2">KR3021</strain>
    </source>
</reference>